<evidence type="ECO:0000313" key="2">
    <source>
        <dbReference type="EMBL" id="WZN60198.1"/>
    </source>
</evidence>
<keyword evidence="3" id="KW-1185">Reference proteome</keyword>
<name>A0AAX4P2B0_9CHLO</name>
<evidence type="ECO:0000256" key="1">
    <source>
        <dbReference type="SAM" id="MobiDB-lite"/>
    </source>
</evidence>
<feature type="compositionally biased region" description="Basic and acidic residues" evidence="1">
    <location>
        <begin position="1"/>
        <end position="18"/>
    </location>
</feature>
<dbReference type="Proteomes" id="UP001472866">
    <property type="component" value="Chromosome 02"/>
</dbReference>
<dbReference type="AlphaFoldDB" id="A0AAX4P2B0"/>
<feature type="region of interest" description="Disordered" evidence="1">
    <location>
        <begin position="1"/>
        <end position="69"/>
    </location>
</feature>
<dbReference type="EMBL" id="CP151502">
    <property type="protein sequence ID" value="WZN60198.1"/>
    <property type="molecule type" value="Genomic_DNA"/>
</dbReference>
<protein>
    <submittedName>
        <fullName evidence="2">Uncharacterized protein</fullName>
    </submittedName>
</protein>
<gene>
    <name evidence="2" type="ORF">HKI87_02g17270</name>
</gene>
<accession>A0AAX4P2B0</accession>
<evidence type="ECO:0000313" key="3">
    <source>
        <dbReference type="Proteomes" id="UP001472866"/>
    </source>
</evidence>
<feature type="compositionally biased region" description="Basic and acidic residues" evidence="1">
    <location>
        <begin position="60"/>
        <end position="69"/>
    </location>
</feature>
<proteinExistence type="predicted"/>
<sequence>MFEPLEVEKALDRREREPAPMGFDRARSRSRSPAGYEREDGEVTPEGSDHAEAEDLLLGPEERERRERDLIERRRRERAAILERHNKRKEFEITQASQGRLG</sequence>
<reference evidence="2 3" key="1">
    <citation type="submission" date="2024-03" db="EMBL/GenBank/DDBJ databases">
        <title>Complete genome sequence of the green alga Chloropicon roscoffensis RCC1871.</title>
        <authorList>
            <person name="Lemieux C."/>
            <person name="Pombert J.-F."/>
            <person name="Otis C."/>
            <person name="Turmel M."/>
        </authorList>
    </citation>
    <scope>NUCLEOTIDE SEQUENCE [LARGE SCALE GENOMIC DNA]</scope>
    <source>
        <strain evidence="2 3">RCC1871</strain>
    </source>
</reference>
<organism evidence="2 3">
    <name type="scientific">Chloropicon roscoffensis</name>
    <dbReference type="NCBI Taxonomy" id="1461544"/>
    <lineage>
        <taxon>Eukaryota</taxon>
        <taxon>Viridiplantae</taxon>
        <taxon>Chlorophyta</taxon>
        <taxon>Chloropicophyceae</taxon>
        <taxon>Chloropicales</taxon>
        <taxon>Chloropicaceae</taxon>
        <taxon>Chloropicon</taxon>
    </lineage>
</organism>